<protein>
    <submittedName>
        <fullName evidence="3">Cathepsin L2</fullName>
    </submittedName>
</protein>
<dbReference type="InterPro" id="IPR013201">
    <property type="entry name" value="Prot_inhib_I29"/>
</dbReference>
<sequence length="288" mass="33776">MVCYEKTHYGEQENFLPDPEGYEFTDYEDINGQNTEKWMKITDSENDYGYRLEETLWINSIDKDWEAVPVRYEVKKFNNWLGKLSKHTIVNYFEFEENVDSDDLEIEDENECEFKKVKKGDLDTLAFVKPEDDEDVDIVFSQYKDRHSRQYETEHEHVMRRDIFRRNLEKVINTNHKRLGYTLALNKFADRTEEELRHLATLEPSEADDVGTIPFPYKEDEVNKLADDFPKEYDMRLDGLITPVQDQSSCGSCWAFALAATIEGALARKNGGRAMRLSEQALIDCAWG</sequence>
<evidence type="ECO:0000256" key="1">
    <source>
        <dbReference type="ARBA" id="ARBA00008455"/>
    </source>
</evidence>
<evidence type="ECO:0000259" key="2">
    <source>
        <dbReference type="SMART" id="SM00848"/>
    </source>
</evidence>
<dbReference type="Proteomes" id="UP000299102">
    <property type="component" value="Unassembled WGS sequence"/>
</dbReference>
<comment type="similarity">
    <text evidence="1">Belongs to the peptidase C1 family.</text>
</comment>
<keyword evidence="4" id="KW-1185">Reference proteome</keyword>
<dbReference type="Gene3D" id="3.90.70.10">
    <property type="entry name" value="Cysteine proteinases"/>
    <property type="match status" value="1"/>
</dbReference>
<name>A0A4C1VR62_EUMVA</name>
<dbReference type="EMBL" id="BGZK01000386">
    <property type="protein sequence ID" value="GBP40669.1"/>
    <property type="molecule type" value="Genomic_DNA"/>
</dbReference>
<evidence type="ECO:0000313" key="4">
    <source>
        <dbReference type="Proteomes" id="UP000299102"/>
    </source>
</evidence>
<accession>A0A4C1VR62</accession>
<dbReference type="GO" id="GO:0008234">
    <property type="term" value="F:cysteine-type peptidase activity"/>
    <property type="evidence" value="ECO:0007669"/>
    <property type="project" value="InterPro"/>
</dbReference>
<dbReference type="AlphaFoldDB" id="A0A4C1VR62"/>
<dbReference type="GO" id="GO:0006508">
    <property type="term" value="P:proteolysis"/>
    <property type="evidence" value="ECO:0007669"/>
    <property type="project" value="InterPro"/>
</dbReference>
<dbReference type="InterPro" id="IPR038765">
    <property type="entry name" value="Papain-like_cys_pep_sf"/>
</dbReference>
<reference evidence="3 4" key="1">
    <citation type="journal article" date="2019" name="Commun. Biol.">
        <title>The bagworm genome reveals a unique fibroin gene that provides high tensile strength.</title>
        <authorList>
            <person name="Kono N."/>
            <person name="Nakamura H."/>
            <person name="Ohtoshi R."/>
            <person name="Tomita M."/>
            <person name="Numata K."/>
            <person name="Arakawa K."/>
        </authorList>
    </citation>
    <scope>NUCLEOTIDE SEQUENCE [LARGE SCALE GENOMIC DNA]</scope>
</reference>
<feature type="domain" description="Cathepsin propeptide inhibitor" evidence="2">
    <location>
        <begin position="140"/>
        <end position="196"/>
    </location>
</feature>
<dbReference type="PANTHER" id="PTHR12411">
    <property type="entry name" value="CYSTEINE PROTEASE FAMILY C1-RELATED"/>
    <property type="match status" value="1"/>
</dbReference>
<dbReference type="InterPro" id="IPR013128">
    <property type="entry name" value="Peptidase_C1A"/>
</dbReference>
<gene>
    <name evidence="3" type="primary">CTSV</name>
    <name evidence="3" type="ORF">EVAR_36405_1</name>
</gene>
<dbReference type="SUPFAM" id="SSF54001">
    <property type="entry name" value="Cysteine proteinases"/>
    <property type="match status" value="1"/>
</dbReference>
<comment type="caution">
    <text evidence="3">The sequence shown here is derived from an EMBL/GenBank/DDBJ whole genome shotgun (WGS) entry which is preliminary data.</text>
</comment>
<dbReference type="SMART" id="SM00848">
    <property type="entry name" value="Inhibitor_I29"/>
    <property type="match status" value="1"/>
</dbReference>
<dbReference type="Pfam" id="PF00112">
    <property type="entry name" value="Peptidase_C1"/>
    <property type="match status" value="1"/>
</dbReference>
<dbReference type="Pfam" id="PF08246">
    <property type="entry name" value="Inhibitor_I29"/>
    <property type="match status" value="1"/>
</dbReference>
<dbReference type="OrthoDB" id="65740at2759"/>
<dbReference type="InterPro" id="IPR000668">
    <property type="entry name" value="Peptidase_C1A_C"/>
</dbReference>
<evidence type="ECO:0000313" key="3">
    <source>
        <dbReference type="EMBL" id="GBP40669.1"/>
    </source>
</evidence>
<dbReference type="STRING" id="151549.A0A4C1VR62"/>
<proteinExistence type="inferred from homology"/>
<organism evidence="3 4">
    <name type="scientific">Eumeta variegata</name>
    <name type="common">Bagworm moth</name>
    <name type="synonym">Eumeta japonica</name>
    <dbReference type="NCBI Taxonomy" id="151549"/>
    <lineage>
        <taxon>Eukaryota</taxon>
        <taxon>Metazoa</taxon>
        <taxon>Ecdysozoa</taxon>
        <taxon>Arthropoda</taxon>
        <taxon>Hexapoda</taxon>
        <taxon>Insecta</taxon>
        <taxon>Pterygota</taxon>
        <taxon>Neoptera</taxon>
        <taxon>Endopterygota</taxon>
        <taxon>Lepidoptera</taxon>
        <taxon>Glossata</taxon>
        <taxon>Ditrysia</taxon>
        <taxon>Tineoidea</taxon>
        <taxon>Psychidae</taxon>
        <taxon>Oiketicinae</taxon>
        <taxon>Eumeta</taxon>
    </lineage>
</organism>